<feature type="domain" description="Prepilin type IV endopeptidase peptidase" evidence="8">
    <location>
        <begin position="97"/>
        <end position="201"/>
    </location>
</feature>
<accession>A0ABT4VFN8</accession>
<evidence type="ECO:0000259" key="8">
    <source>
        <dbReference type="Pfam" id="PF01478"/>
    </source>
</evidence>
<evidence type="ECO:0000313" key="10">
    <source>
        <dbReference type="EMBL" id="MDA3968958.1"/>
    </source>
</evidence>
<comment type="similarity">
    <text evidence="2">Belongs to the peptidase A24 family.</text>
</comment>
<sequence>MYILIFLLGISFGSFLNLLIYRIPKNLSIIIPNSYCNNCKTPLKLLAKIPLISYFTHNRCACGYKVPFYYFIHELLAGILCVMLYYFFGVFGLLYFLLFLFFYCLAFIDYILLEIPSVLNFLVFFLAIATQYQSLYDCIINSLLFMGFISFLKIFLESILKKEVLGEGDIIIFGTIGASFDTLHAMICIFISALYALLFMIFYKKQIIPFVPFLFLGFFSVFFVKYAFQINLGFLF</sequence>
<evidence type="ECO:0000313" key="11">
    <source>
        <dbReference type="Proteomes" id="UP001210261"/>
    </source>
</evidence>
<feature type="domain" description="Prepilin peptidase A24 N-terminal" evidence="9">
    <location>
        <begin position="7"/>
        <end position="87"/>
    </location>
</feature>
<name>A0ABT4VFN8_9HELI</name>
<keyword evidence="5 7" id="KW-1133">Transmembrane helix</keyword>
<dbReference type="InterPro" id="IPR000045">
    <property type="entry name" value="Prepilin_IV_endopep_pep"/>
</dbReference>
<evidence type="ECO:0000256" key="6">
    <source>
        <dbReference type="ARBA" id="ARBA00023136"/>
    </source>
</evidence>
<feature type="transmembrane region" description="Helical" evidence="7">
    <location>
        <begin position="68"/>
        <end position="88"/>
    </location>
</feature>
<keyword evidence="4 7" id="KW-0812">Transmembrane</keyword>
<dbReference type="PANTHER" id="PTHR30487:SF0">
    <property type="entry name" value="PREPILIN LEADER PEPTIDASE_N-METHYLTRANSFERASE-RELATED"/>
    <property type="match status" value="1"/>
</dbReference>
<organism evidence="10 11">
    <name type="scientific">Helicobacter ibis</name>
    <dbReference type="NCBI Taxonomy" id="2962633"/>
    <lineage>
        <taxon>Bacteria</taxon>
        <taxon>Pseudomonadati</taxon>
        <taxon>Campylobacterota</taxon>
        <taxon>Epsilonproteobacteria</taxon>
        <taxon>Campylobacterales</taxon>
        <taxon>Helicobacteraceae</taxon>
        <taxon>Helicobacter</taxon>
    </lineage>
</organism>
<dbReference type="Proteomes" id="UP001210261">
    <property type="component" value="Unassembled WGS sequence"/>
</dbReference>
<dbReference type="PANTHER" id="PTHR30487">
    <property type="entry name" value="TYPE 4 PREPILIN-LIKE PROTEINS LEADER PEPTIDE-PROCESSING ENZYME"/>
    <property type="match status" value="1"/>
</dbReference>
<reference evidence="10 11" key="1">
    <citation type="submission" date="2023-01" db="EMBL/GenBank/DDBJ databases">
        <title>Description of Helicobacter ibis sp. nov. isolated from faecal droppings of black-faced ibis (Theristicus melanopis).</title>
        <authorList>
            <person name="Lopez-Cantillo M."/>
            <person name="Vidal-Veuthey B."/>
            <person name="Mella A."/>
            <person name="De La Haba R."/>
            <person name="Collado L."/>
        </authorList>
    </citation>
    <scope>NUCLEOTIDE SEQUENCE [LARGE SCALE GENOMIC DNA]</scope>
    <source>
        <strain evidence="10 11">A82</strain>
    </source>
</reference>
<evidence type="ECO:0000256" key="2">
    <source>
        <dbReference type="ARBA" id="ARBA00005801"/>
    </source>
</evidence>
<protein>
    <submittedName>
        <fullName evidence="10">Prepilin peptidase</fullName>
    </submittedName>
</protein>
<evidence type="ECO:0000256" key="3">
    <source>
        <dbReference type="ARBA" id="ARBA00022475"/>
    </source>
</evidence>
<feature type="transmembrane region" description="Helical" evidence="7">
    <location>
        <begin position="134"/>
        <end position="156"/>
    </location>
</feature>
<dbReference type="InterPro" id="IPR010627">
    <property type="entry name" value="Prepilin_pept_A24_N"/>
</dbReference>
<comment type="subcellular location">
    <subcellularLocation>
        <location evidence="1">Cell membrane</location>
        <topology evidence="1">Multi-pass membrane protein</topology>
    </subcellularLocation>
</comment>
<keyword evidence="11" id="KW-1185">Reference proteome</keyword>
<gene>
    <name evidence="10" type="ORF">PF021_04625</name>
</gene>
<evidence type="ECO:0000259" key="9">
    <source>
        <dbReference type="Pfam" id="PF06750"/>
    </source>
</evidence>
<evidence type="ECO:0000256" key="5">
    <source>
        <dbReference type="ARBA" id="ARBA00022989"/>
    </source>
</evidence>
<comment type="caution">
    <text evidence="10">The sequence shown here is derived from an EMBL/GenBank/DDBJ whole genome shotgun (WGS) entry which is preliminary data.</text>
</comment>
<feature type="transmembrane region" description="Helical" evidence="7">
    <location>
        <begin position="183"/>
        <end position="203"/>
    </location>
</feature>
<keyword evidence="6 7" id="KW-0472">Membrane</keyword>
<dbReference type="InterPro" id="IPR050882">
    <property type="entry name" value="Prepilin_peptidase/N-MTase"/>
</dbReference>
<keyword evidence="3" id="KW-1003">Cell membrane</keyword>
<evidence type="ECO:0000256" key="1">
    <source>
        <dbReference type="ARBA" id="ARBA00004651"/>
    </source>
</evidence>
<feature type="transmembrane region" description="Helical" evidence="7">
    <location>
        <begin position="6"/>
        <end position="23"/>
    </location>
</feature>
<dbReference type="RefSeq" id="WP_271021252.1">
    <property type="nucleotide sequence ID" value="NZ_JAQHXR010000002.1"/>
</dbReference>
<dbReference type="EMBL" id="JAQHXR010000002">
    <property type="protein sequence ID" value="MDA3968958.1"/>
    <property type="molecule type" value="Genomic_DNA"/>
</dbReference>
<proteinExistence type="inferred from homology"/>
<feature type="transmembrane region" description="Helical" evidence="7">
    <location>
        <begin position="210"/>
        <end position="228"/>
    </location>
</feature>
<dbReference type="Pfam" id="PF01478">
    <property type="entry name" value="Peptidase_A24"/>
    <property type="match status" value="1"/>
</dbReference>
<dbReference type="Pfam" id="PF06750">
    <property type="entry name" value="A24_N_bact"/>
    <property type="match status" value="1"/>
</dbReference>
<evidence type="ECO:0000256" key="7">
    <source>
        <dbReference type="SAM" id="Phobius"/>
    </source>
</evidence>
<evidence type="ECO:0000256" key="4">
    <source>
        <dbReference type="ARBA" id="ARBA00022692"/>
    </source>
</evidence>